<dbReference type="PROSITE" id="PS00061">
    <property type="entry name" value="ADH_SHORT"/>
    <property type="match status" value="1"/>
</dbReference>
<comment type="similarity">
    <text evidence="1">Belongs to the short-chain dehydrogenases/reductases (SDR) family.</text>
</comment>
<dbReference type="GO" id="GO:0047512">
    <property type="term" value="F:(S,S)-butanediol dehydrogenase activity"/>
    <property type="evidence" value="ECO:0007669"/>
    <property type="project" value="UniProtKB-EC"/>
</dbReference>
<keyword evidence="2 4" id="KW-0560">Oxidoreductase</keyword>
<feature type="domain" description="Ketoreductase" evidence="3">
    <location>
        <begin position="4"/>
        <end position="176"/>
    </location>
</feature>
<dbReference type="InterPro" id="IPR057326">
    <property type="entry name" value="KR_dom"/>
</dbReference>
<evidence type="ECO:0000313" key="4">
    <source>
        <dbReference type="EMBL" id="MBB3042978.1"/>
    </source>
</evidence>
<dbReference type="Gene3D" id="3.40.50.720">
    <property type="entry name" value="NAD(P)-binding Rossmann-like Domain"/>
    <property type="match status" value="1"/>
</dbReference>
<dbReference type="InterPro" id="IPR002347">
    <property type="entry name" value="SDR_fam"/>
</dbReference>
<sequence length="248" mass="25336">MTGRVAVVTGGGRGIGREVVDRLRADGAQVVTCGRGPRPDDLASEVRWVRADVADPGAAARIVAAATELGPVSVLVNNAGVQVERTVLESTDDDWDLVVGANCRGVFNLCRAALPGMTASGGAIVNIGSVSGVVADPSMALYNASKAFVHALTRSIAVDHGPQVRCNAILPGWIETAMADDAFALARDPHAARRDAVARHPAGRLGTPADVAAMVAWLVSDDASFVTGQCLTVDGGLTAASPLRPGLG</sequence>
<dbReference type="GO" id="GO:0052588">
    <property type="term" value="F:diacetyl reductase ((S)-acetoin forming) (NAD+) activity"/>
    <property type="evidence" value="ECO:0007669"/>
    <property type="project" value="UniProtKB-EC"/>
</dbReference>
<evidence type="ECO:0000256" key="1">
    <source>
        <dbReference type="ARBA" id="ARBA00006484"/>
    </source>
</evidence>
<dbReference type="Proteomes" id="UP000589626">
    <property type="component" value="Unassembled WGS sequence"/>
</dbReference>
<dbReference type="PRINTS" id="PR00081">
    <property type="entry name" value="GDHRDH"/>
</dbReference>
<dbReference type="EMBL" id="JACHWR010000002">
    <property type="protein sequence ID" value="MBB3042978.1"/>
    <property type="molecule type" value="Genomic_DNA"/>
</dbReference>
<dbReference type="AlphaFoldDB" id="A0A7W4Z1K7"/>
<keyword evidence="5" id="KW-1185">Reference proteome</keyword>
<dbReference type="PRINTS" id="PR00080">
    <property type="entry name" value="SDRFAMILY"/>
</dbReference>
<dbReference type="PANTHER" id="PTHR42760:SF133">
    <property type="entry name" value="3-OXOACYL-[ACYL-CARRIER-PROTEIN] REDUCTASE"/>
    <property type="match status" value="1"/>
</dbReference>
<gene>
    <name evidence="4" type="ORF">FHU40_002796</name>
</gene>
<dbReference type="Pfam" id="PF13561">
    <property type="entry name" value="adh_short_C2"/>
    <property type="match status" value="1"/>
</dbReference>
<dbReference type="SUPFAM" id="SSF51735">
    <property type="entry name" value="NAD(P)-binding Rossmann-fold domains"/>
    <property type="match status" value="1"/>
</dbReference>
<dbReference type="PANTHER" id="PTHR42760">
    <property type="entry name" value="SHORT-CHAIN DEHYDROGENASES/REDUCTASES FAMILY MEMBER"/>
    <property type="match status" value="1"/>
</dbReference>
<evidence type="ECO:0000256" key="2">
    <source>
        <dbReference type="ARBA" id="ARBA00023002"/>
    </source>
</evidence>
<protein>
    <submittedName>
        <fullName evidence="4">Meso-butanediol dehydrogenase/(S,S)-butanediol dehydrogenase/diacetyl reductase</fullName>
        <ecNumber evidence="4">1.1.1.-</ecNumber>
        <ecNumber evidence="4">1.1.1.304</ecNumber>
        <ecNumber evidence="4">1.1.1.76</ecNumber>
    </submittedName>
</protein>
<reference evidence="4 5" key="1">
    <citation type="submission" date="2020-08" db="EMBL/GenBank/DDBJ databases">
        <title>Sequencing the genomes of 1000 actinobacteria strains.</title>
        <authorList>
            <person name="Klenk H.-P."/>
        </authorList>
    </citation>
    <scope>NUCLEOTIDE SEQUENCE [LARGE SCALE GENOMIC DNA]</scope>
    <source>
        <strain evidence="4 5">DSM 105498</strain>
    </source>
</reference>
<organism evidence="4 5">
    <name type="scientific">Nocardioides soli</name>
    <dbReference type="NCBI Taxonomy" id="1036020"/>
    <lineage>
        <taxon>Bacteria</taxon>
        <taxon>Bacillati</taxon>
        <taxon>Actinomycetota</taxon>
        <taxon>Actinomycetes</taxon>
        <taxon>Propionibacteriales</taxon>
        <taxon>Nocardioidaceae</taxon>
        <taxon>Nocardioides</taxon>
    </lineage>
</organism>
<name>A0A7W4Z1K7_9ACTN</name>
<dbReference type="InterPro" id="IPR020904">
    <property type="entry name" value="Sc_DH/Rdtase_CS"/>
</dbReference>
<accession>A0A7W4Z1K7</accession>
<evidence type="ECO:0000259" key="3">
    <source>
        <dbReference type="SMART" id="SM00822"/>
    </source>
</evidence>
<proteinExistence type="inferred from homology"/>
<dbReference type="InterPro" id="IPR036291">
    <property type="entry name" value="NAD(P)-bd_dom_sf"/>
</dbReference>
<dbReference type="EC" id="1.1.1.304" evidence="4"/>
<dbReference type="SMART" id="SM00822">
    <property type="entry name" value="PKS_KR"/>
    <property type="match status" value="1"/>
</dbReference>
<dbReference type="CDD" id="cd05233">
    <property type="entry name" value="SDR_c"/>
    <property type="match status" value="1"/>
</dbReference>
<comment type="caution">
    <text evidence="4">The sequence shown here is derived from an EMBL/GenBank/DDBJ whole genome shotgun (WGS) entry which is preliminary data.</text>
</comment>
<dbReference type="FunFam" id="3.40.50.720:FF:000084">
    <property type="entry name" value="Short-chain dehydrogenase reductase"/>
    <property type="match status" value="1"/>
</dbReference>
<evidence type="ECO:0000313" key="5">
    <source>
        <dbReference type="Proteomes" id="UP000589626"/>
    </source>
</evidence>
<dbReference type="RefSeq" id="WP_183592882.1">
    <property type="nucleotide sequence ID" value="NZ_JACHWR010000002.1"/>
</dbReference>
<dbReference type="EC" id="1.1.1.76" evidence="4"/>
<dbReference type="EC" id="1.1.1.-" evidence="4"/>